<evidence type="ECO:0000256" key="6">
    <source>
        <dbReference type="SAM" id="MobiDB-lite"/>
    </source>
</evidence>
<dbReference type="Proteomes" id="UP001331936">
    <property type="component" value="Unassembled WGS sequence"/>
</dbReference>
<dbReference type="SUPFAM" id="SSF58014">
    <property type="entry name" value="Coiled-coil domain of nucleotide exchange factor GrpE"/>
    <property type="match status" value="1"/>
</dbReference>
<accession>A0ABU7JYT1</accession>
<evidence type="ECO:0000256" key="1">
    <source>
        <dbReference type="ARBA" id="ARBA00009054"/>
    </source>
</evidence>
<keyword evidence="8" id="KW-1185">Reference proteome</keyword>
<gene>
    <name evidence="3 7" type="primary">grpE</name>
    <name evidence="7" type="ORF">Q8814_21790</name>
</gene>
<name>A0ABU7JYT1_9NOCA</name>
<keyword evidence="3 4" id="KW-0346">Stress response</keyword>
<comment type="function">
    <text evidence="3 4">Participates actively in the response to hyperosmotic and heat shock by preventing the aggregation of stress-denatured proteins, in association with DnaK and GrpE. It is the nucleotide exchange factor for DnaK and may function as a thermosensor. Unfolded proteins bind initially to DnaJ; upon interaction with the DnaJ-bound protein, DnaK hydrolyzes its bound ATP, resulting in the formation of a stable complex. GrpE releases ADP from DnaK; ATP binding to DnaK triggers the release of the substrate protein, thus completing the reaction cycle. Several rounds of ATP-dependent interactions between DnaJ, DnaK and GrpE are required for fully efficient folding.</text>
</comment>
<dbReference type="InterPro" id="IPR009012">
    <property type="entry name" value="GrpE_head"/>
</dbReference>
<reference evidence="7 8" key="1">
    <citation type="submission" date="2023-08" db="EMBL/GenBank/DDBJ databases">
        <authorList>
            <person name="Girao M."/>
            <person name="Carvalho M.F."/>
        </authorList>
    </citation>
    <scope>NUCLEOTIDE SEQUENCE [LARGE SCALE GENOMIC DNA]</scope>
    <source>
        <strain evidence="7 8">CC-R104</strain>
    </source>
</reference>
<dbReference type="Pfam" id="PF01025">
    <property type="entry name" value="GrpE"/>
    <property type="match status" value="1"/>
</dbReference>
<comment type="subcellular location">
    <subcellularLocation>
        <location evidence="3">Cytoplasm</location>
    </subcellularLocation>
</comment>
<dbReference type="PANTHER" id="PTHR21237">
    <property type="entry name" value="GRPE PROTEIN"/>
    <property type="match status" value="1"/>
</dbReference>
<comment type="caution">
    <text evidence="7">The sequence shown here is derived from an EMBL/GenBank/DDBJ whole genome shotgun (WGS) entry which is preliminary data.</text>
</comment>
<protein>
    <recommendedName>
        <fullName evidence="3 4">Protein GrpE</fullName>
    </recommendedName>
    <alternativeName>
        <fullName evidence="3">HSP-70 cofactor</fullName>
    </alternativeName>
</protein>
<dbReference type="NCBIfam" id="NF010761">
    <property type="entry name" value="PRK14164.1"/>
    <property type="match status" value="1"/>
</dbReference>
<dbReference type="PANTHER" id="PTHR21237:SF23">
    <property type="entry name" value="GRPE PROTEIN HOMOLOG, MITOCHONDRIAL"/>
    <property type="match status" value="1"/>
</dbReference>
<dbReference type="HAMAP" id="MF_01151">
    <property type="entry name" value="GrpE"/>
    <property type="match status" value="1"/>
</dbReference>
<dbReference type="Gene3D" id="2.30.22.10">
    <property type="entry name" value="Head domain of nucleotide exchange factor GrpE"/>
    <property type="match status" value="1"/>
</dbReference>
<evidence type="ECO:0000313" key="8">
    <source>
        <dbReference type="Proteomes" id="UP001331936"/>
    </source>
</evidence>
<keyword evidence="2 3" id="KW-0143">Chaperone</keyword>
<dbReference type="PROSITE" id="PS01071">
    <property type="entry name" value="GRPE"/>
    <property type="match status" value="1"/>
</dbReference>
<feature type="region of interest" description="Disordered" evidence="6">
    <location>
        <begin position="201"/>
        <end position="221"/>
    </location>
</feature>
<feature type="compositionally biased region" description="Basic and acidic residues" evidence="6">
    <location>
        <begin position="14"/>
        <end position="30"/>
    </location>
</feature>
<proteinExistence type="inferred from homology"/>
<dbReference type="InterPro" id="IPR013805">
    <property type="entry name" value="GrpE_CC"/>
</dbReference>
<keyword evidence="3" id="KW-0963">Cytoplasm</keyword>
<dbReference type="EMBL" id="JAUZMZ010000176">
    <property type="protein sequence ID" value="MEE2034709.1"/>
    <property type="molecule type" value="Genomic_DNA"/>
</dbReference>
<evidence type="ECO:0000313" key="7">
    <source>
        <dbReference type="EMBL" id="MEE2034709.1"/>
    </source>
</evidence>
<dbReference type="PRINTS" id="PR00773">
    <property type="entry name" value="GRPEPROTEIN"/>
</dbReference>
<dbReference type="RefSeq" id="WP_330154069.1">
    <property type="nucleotide sequence ID" value="NZ_JAUZMZ010000176.1"/>
</dbReference>
<dbReference type="InterPro" id="IPR000740">
    <property type="entry name" value="GrpE"/>
</dbReference>
<evidence type="ECO:0000256" key="3">
    <source>
        <dbReference type="HAMAP-Rule" id="MF_01151"/>
    </source>
</evidence>
<evidence type="ECO:0000256" key="5">
    <source>
        <dbReference type="RuleBase" id="RU004478"/>
    </source>
</evidence>
<feature type="region of interest" description="Disordered" evidence="6">
    <location>
        <begin position="1"/>
        <end position="76"/>
    </location>
</feature>
<evidence type="ECO:0000256" key="4">
    <source>
        <dbReference type="RuleBase" id="RU000639"/>
    </source>
</evidence>
<dbReference type="SUPFAM" id="SSF51064">
    <property type="entry name" value="Head domain of nucleotide exchange factor GrpE"/>
    <property type="match status" value="1"/>
</dbReference>
<dbReference type="CDD" id="cd00446">
    <property type="entry name" value="GrpE"/>
    <property type="match status" value="1"/>
</dbReference>
<comment type="similarity">
    <text evidence="1 3 5">Belongs to the GrpE family.</text>
</comment>
<sequence length="221" mass="23907">MSAAKPEQEPVTVTDKRRIDPETFEVRDPEESQPLEGEVVEPAPASDENAEQAADENVVADVPQDATPEAKELAERTADLQRVSAEYANYRRRSEAQRTAVAEEAKASVAAKFLDVLDDLDRARAHGDLETGPLKAMSDKLTGVFDSLGLAAFGAEGDAFDPELHEAVQMEGDGHHPVLGTVLRKGYRFGDRILRHAMVTVTDGDPADTPKETAPDESGTE</sequence>
<evidence type="ECO:0000256" key="2">
    <source>
        <dbReference type="ARBA" id="ARBA00023186"/>
    </source>
</evidence>
<comment type="subunit">
    <text evidence="3">Homodimer.</text>
</comment>
<organism evidence="7 8">
    <name type="scientific">Rhodococcus chondri</name>
    <dbReference type="NCBI Taxonomy" id="3065941"/>
    <lineage>
        <taxon>Bacteria</taxon>
        <taxon>Bacillati</taxon>
        <taxon>Actinomycetota</taxon>
        <taxon>Actinomycetes</taxon>
        <taxon>Mycobacteriales</taxon>
        <taxon>Nocardiaceae</taxon>
        <taxon>Rhodococcus</taxon>
    </lineage>
</organism>